<gene>
    <name evidence="14" type="ORF">AVDCRST_MAG10-3606</name>
</gene>
<evidence type="ECO:0000259" key="13">
    <source>
        <dbReference type="PROSITE" id="PS50253"/>
    </source>
</evidence>
<feature type="domain" description="Heme-copper oxidase subunit III family profile" evidence="13">
    <location>
        <begin position="1"/>
        <end position="177"/>
    </location>
</feature>
<comment type="similarity">
    <text evidence="2 11">Belongs to the cytochrome c oxidase subunit 3 family.</text>
</comment>
<dbReference type="Pfam" id="PF00510">
    <property type="entry name" value="COX3"/>
    <property type="match status" value="1"/>
</dbReference>
<evidence type="ECO:0000256" key="8">
    <source>
        <dbReference type="ARBA" id="ARBA00031400"/>
    </source>
</evidence>
<keyword evidence="7 12" id="KW-0472">Membrane</keyword>
<accession>A0A6J4JC37</accession>
<feature type="transmembrane region" description="Helical" evidence="12">
    <location>
        <begin position="113"/>
        <end position="136"/>
    </location>
</feature>
<dbReference type="PROSITE" id="PS50253">
    <property type="entry name" value="COX3"/>
    <property type="match status" value="1"/>
</dbReference>
<evidence type="ECO:0000256" key="6">
    <source>
        <dbReference type="ARBA" id="ARBA00022989"/>
    </source>
</evidence>
<keyword evidence="6 12" id="KW-1133">Transmembrane helix</keyword>
<name>A0A6J4JC37_9ACTN</name>
<dbReference type="FunFam" id="1.20.120.80:FF:000001">
    <property type="entry name" value="Cytochrome (Ubi)quinol oxidase subunit III"/>
    <property type="match status" value="1"/>
</dbReference>
<dbReference type="InterPro" id="IPR000298">
    <property type="entry name" value="Cyt_c_oxidase-like_su3"/>
</dbReference>
<comment type="catalytic activity">
    <reaction evidence="10">
        <text>4 Fe(II)-[cytochrome c] + O2 + 8 H(+)(in) = 4 Fe(III)-[cytochrome c] + 2 H2O + 4 H(+)(out)</text>
        <dbReference type="Rhea" id="RHEA:11436"/>
        <dbReference type="Rhea" id="RHEA-COMP:10350"/>
        <dbReference type="Rhea" id="RHEA-COMP:14399"/>
        <dbReference type="ChEBI" id="CHEBI:15377"/>
        <dbReference type="ChEBI" id="CHEBI:15378"/>
        <dbReference type="ChEBI" id="CHEBI:15379"/>
        <dbReference type="ChEBI" id="CHEBI:29033"/>
        <dbReference type="ChEBI" id="CHEBI:29034"/>
        <dbReference type="EC" id="7.1.1.9"/>
    </reaction>
</comment>
<keyword evidence="5 11" id="KW-0812">Transmembrane</keyword>
<dbReference type="CDD" id="cd00386">
    <property type="entry name" value="Heme_Cu_Oxidase_III_like"/>
    <property type="match status" value="1"/>
</dbReference>
<feature type="transmembrane region" description="Helical" evidence="12">
    <location>
        <begin position="157"/>
        <end position="176"/>
    </location>
</feature>
<sequence>MLTVGTVVWLASELMFFSGLFAAYFTLRATAEGDWPPEGVHLEVLIGGLFTLGLVLSSGTMQLAVRAIAAGRLPAFRGWLIATLLLGAAFLGNQAHEWSSLEFSVSSHSYGSAFYVMTGFHGLHVFGGMLAMLLLIGRAGSRRFGAADVPAVEMVSYYWHFVDVVWIGMWATLFLLK</sequence>
<feature type="transmembrane region" description="Helical" evidence="12">
    <location>
        <begin position="76"/>
        <end position="93"/>
    </location>
</feature>
<dbReference type="InterPro" id="IPR035973">
    <property type="entry name" value="Cyt_c_oxidase_su3-like_sf"/>
</dbReference>
<feature type="transmembrane region" description="Helical" evidence="12">
    <location>
        <begin position="45"/>
        <end position="64"/>
    </location>
</feature>
<protein>
    <recommendedName>
        <fullName evidence="3">cytochrome-c oxidase</fullName>
        <ecNumber evidence="3">7.1.1.9</ecNumber>
    </recommendedName>
    <alternativeName>
        <fullName evidence="8">Cytochrome aa3 subunit 3</fullName>
    </alternativeName>
    <alternativeName>
        <fullName evidence="9">Cytochrome c oxidase polypeptide III</fullName>
    </alternativeName>
</protein>
<dbReference type="PANTHER" id="PTHR11403">
    <property type="entry name" value="CYTOCHROME C OXIDASE SUBUNIT III"/>
    <property type="match status" value="1"/>
</dbReference>
<reference evidence="14" key="1">
    <citation type="submission" date="2020-02" db="EMBL/GenBank/DDBJ databases">
        <authorList>
            <person name="Meier V. D."/>
        </authorList>
    </citation>
    <scope>NUCLEOTIDE SEQUENCE</scope>
    <source>
        <strain evidence="14">AVDCRST_MAG10</strain>
    </source>
</reference>
<evidence type="ECO:0000256" key="9">
    <source>
        <dbReference type="ARBA" id="ARBA00031625"/>
    </source>
</evidence>
<feature type="transmembrane region" description="Helical" evidence="12">
    <location>
        <begin position="7"/>
        <end position="25"/>
    </location>
</feature>
<evidence type="ECO:0000256" key="12">
    <source>
        <dbReference type="SAM" id="Phobius"/>
    </source>
</evidence>
<dbReference type="SUPFAM" id="SSF81452">
    <property type="entry name" value="Cytochrome c oxidase subunit III-like"/>
    <property type="match status" value="1"/>
</dbReference>
<organism evidence="14">
    <name type="scientific">uncultured Acidimicrobiales bacterium</name>
    <dbReference type="NCBI Taxonomy" id="310071"/>
    <lineage>
        <taxon>Bacteria</taxon>
        <taxon>Bacillati</taxon>
        <taxon>Actinomycetota</taxon>
        <taxon>Acidimicrobiia</taxon>
        <taxon>Acidimicrobiales</taxon>
        <taxon>environmental samples</taxon>
    </lineage>
</organism>
<dbReference type="GO" id="GO:0005886">
    <property type="term" value="C:plasma membrane"/>
    <property type="evidence" value="ECO:0007669"/>
    <property type="project" value="UniProtKB-SubCell"/>
</dbReference>
<comment type="subcellular location">
    <subcellularLocation>
        <location evidence="1 11">Cell membrane</location>
        <topology evidence="1 11">Multi-pass membrane protein</topology>
    </subcellularLocation>
</comment>
<dbReference type="PANTHER" id="PTHR11403:SF2">
    <property type="entry name" value="CYTOCHROME BO(3) UBIQUINOL OXIDASE SUBUNIT 3"/>
    <property type="match status" value="1"/>
</dbReference>
<evidence type="ECO:0000256" key="4">
    <source>
        <dbReference type="ARBA" id="ARBA00022475"/>
    </source>
</evidence>
<dbReference type="GO" id="GO:0016491">
    <property type="term" value="F:oxidoreductase activity"/>
    <property type="evidence" value="ECO:0007669"/>
    <property type="project" value="UniProtKB-KW"/>
</dbReference>
<evidence type="ECO:0000256" key="2">
    <source>
        <dbReference type="ARBA" id="ARBA00010581"/>
    </source>
</evidence>
<dbReference type="EC" id="7.1.1.9" evidence="3"/>
<keyword evidence="14" id="KW-0560">Oxidoreductase</keyword>
<dbReference type="Gene3D" id="1.20.120.80">
    <property type="entry name" value="Cytochrome c oxidase, subunit III, four-helix bundle"/>
    <property type="match status" value="1"/>
</dbReference>
<evidence type="ECO:0000256" key="1">
    <source>
        <dbReference type="ARBA" id="ARBA00004651"/>
    </source>
</evidence>
<keyword evidence="4" id="KW-1003">Cell membrane</keyword>
<proteinExistence type="inferred from homology"/>
<evidence type="ECO:0000256" key="10">
    <source>
        <dbReference type="ARBA" id="ARBA00047816"/>
    </source>
</evidence>
<evidence type="ECO:0000256" key="3">
    <source>
        <dbReference type="ARBA" id="ARBA00012949"/>
    </source>
</evidence>
<dbReference type="InterPro" id="IPR013833">
    <property type="entry name" value="Cyt_c_oxidase_su3_a-hlx"/>
</dbReference>
<dbReference type="InterPro" id="IPR024791">
    <property type="entry name" value="Cyt_c/ubiquinol_Oxase_su3"/>
</dbReference>
<dbReference type="GO" id="GO:0019646">
    <property type="term" value="P:aerobic electron transport chain"/>
    <property type="evidence" value="ECO:0007669"/>
    <property type="project" value="InterPro"/>
</dbReference>
<evidence type="ECO:0000256" key="11">
    <source>
        <dbReference type="RuleBase" id="RU003376"/>
    </source>
</evidence>
<evidence type="ECO:0000256" key="5">
    <source>
        <dbReference type="ARBA" id="ARBA00022692"/>
    </source>
</evidence>
<evidence type="ECO:0000313" key="14">
    <source>
        <dbReference type="EMBL" id="CAA9276286.1"/>
    </source>
</evidence>
<evidence type="ECO:0000256" key="7">
    <source>
        <dbReference type="ARBA" id="ARBA00023136"/>
    </source>
</evidence>
<dbReference type="EMBL" id="CADCTB010000216">
    <property type="protein sequence ID" value="CAA9276286.1"/>
    <property type="molecule type" value="Genomic_DNA"/>
</dbReference>
<dbReference type="GO" id="GO:0004129">
    <property type="term" value="F:cytochrome-c oxidase activity"/>
    <property type="evidence" value="ECO:0007669"/>
    <property type="project" value="UniProtKB-EC"/>
</dbReference>
<dbReference type="AlphaFoldDB" id="A0A6J4JC37"/>